<dbReference type="AlphaFoldDB" id="A0A1M5VE87"/>
<evidence type="ECO:0000313" key="2">
    <source>
        <dbReference type="Proteomes" id="UP000189796"/>
    </source>
</evidence>
<evidence type="ECO:0000313" key="1">
    <source>
        <dbReference type="EMBL" id="SHH73478.1"/>
    </source>
</evidence>
<protein>
    <submittedName>
        <fullName evidence="1">Uncharacterized protein</fullName>
    </submittedName>
</protein>
<sequence length="104" mass="11637">MNARKLEAPDVSRVANSKTVSWYEASACLKRAKSGHSTMVSARNRKGSRMFSLMALAVLRFITSSFVRQIAVLVLLKARVSIIGILNEHSVPLLRVYHDCERGY</sequence>
<dbReference type="Proteomes" id="UP000189796">
    <property type="component" value="Chromosome I"/>
</dbReference>
<organism evidence="1 2">
    <name type="scientific">Bradyrhizobium erythrophlei</name>
    <dbReference type="NCBI Taxonomy" id="1437360"/>
    <lineage>
        <taxon>Bacteria</taxon>
        <taxon>Pseudomonadati</taxon>
        <taxon>Pseudomonadota</taxon>
        <taxon>Alphaproteobacteria</taxon>
        <taxon>Hyphomicrobiales</taxon>
        <taxon>Nitrobacteraceae</taxon>
        <taxon>Bradyrhizobium</taxon>
    </lineage>
</organism>
<dbReference type="RefSeq" id="WP_154072572.1">
    <property type="nucleotide sequence ID" value="NZ_LT670817.1"/>
</dbReference>
<dbReference type="EMBL" id="LT670817">
    <property type="protein sequence ID" value="SHH73478.1"/>
    <property type="molecule type" value="Genomic_DNA"/>
</dbReference>
<name>A0A1M5VE87_9BRAD</name>
<reference evidence="1 2" key="1">
    <citation type="submission" date="2016-11" db="EMBL/GenBank/DDBJ databases">
        <authorList>
            <person name="Jaros S."/>
            <person name="Januszkiewicz K."/>
            <person name="Wedrychowicz H."/>
        </authorList>
    </citation>
    <scope>NUCLEOTIDE SEQUENCE [LARGE SCALE GENOMIC DNA]</scope>
    <source>
        <strain evidence="1 2">GAS138</strain>
    </source>
</reference>
<proteinExistence type="predicted"/>
<gene>
    <name evidence="1" type="ORF">SAMN05443248_5918</name>
</gene>
<accession>A0A1M5VE87</accession>